<dbReference type="InterPro" id="IPR047215">
    <property type="entry name" value="Galactose_mutarotase-like"/>
</dbReference>
<dbReference type="SUPFAM" id="SSF74650">
    <property type="entry name" value="Galactose mutarotase-like"/>
    <property type="match status" value="1"/>
</dbReference>
<evidence type="ECO:0000256" key="8">
    <source>
        <dbReference type="ARBA" id="ARBA00022837"/>
    </source>
</evidence>
<feature type="binding site" evidence="14">
    <location>
        <begin position="105"/>
        <end position="106"/>
    </location>
    <ligand>
        <name>beta-D-galactose</name>
        <dbReference type="ChEBI" id="CHEBI:27667"/>
    </ligand>
</feature>
<dbReference type="GO" id="GO:0033499">
    <property type="term" value="P:galactose catabolic process via UDP-galactose, Leloir pathway"/>
    <property type="evidence" value="ECO:0007669"/>
    <property type="project" value="TreeGrafter"/>
</dbReference>
<comment type="cofactor">
    <cofactor evidence="2">
        <name>Ca(2+)</name>
        <dbReference type="ChEBI" id="CHEBI:29108"/>
    </cofactor>
</comment>
<evidence type="ECO:0000256" key="5">
    <source>
        <dbReference type="ARBA" id="ARBA00011245"/>
    </source>
</evidence>
<dbReference type="STRING" id="1850246.LPB138_03130"/>
<comment type="pathway">
    <text evidence="3 11">Carbohydrate metabolism; hexose metabolism.</text>
</comment>
<sequence>MRGVKTLFTVFLISFTACNKNVNKMELITAESFITTYKGENIELYTIKNGNITCQLTNFGARVVAIFTPDKDGKMKDIVAGYDSAKDFIELPEAFFGTTVGRYGNRIGNAQFEIDGKLYKLEANNGKNSLHSGSNSLNRKVWNTKQIGDTILEFTHTSPDMSEGFPGNVTIKVVYELTDENELKIEYFAETDKKTILNLTNHTYFNLSGQGSGSINNHYLEINADNYTPVDNNLIPTGQVVPVRGTPFDFINSKKISKDIERKHMQLQYGFGYDHNWVINDWENDKNDKIIFAARVIEPNSGRVLEVFTNEPGVQFYGGNHLGGMKGKNGVIYEKRGAFCLETQHFPDSPNKPEFPSVILDVDENYYSICIYKFGLK</sequence>
<comment type="catalytic activity">
    <reaction evidence="1 11">
        <text>alpha-D-glucose = beta-D-glucose</text>
        <dbReference type="Rhea" id="RHEA:10264"/>
        <dbReference type="ChEBI" id="CHEBI:15903"/>
        <dbReference type="ChEBI" id="CHEBI:17925"/>
        <dbReference type="EC" id="5.1.3.3"/>
    </reaction>
</comment>
<dbReference type="GO" id="GO:0030246">
    <property type="term" value="F:carbohydrate binding"/>
    <property type="evidence" value="ECO:0007669"/>
    <property type="project" value="InterPro"/>
</dbReference>
<dbReference type="PROSITE" id="PS00545">
    <property type="entry name" value="ALDOSE_1_EPIMERASE"/>
    <property type="match status" value="1"/>
</dbReference>
<dbReference type="GO" id="GO:0005737">
    <property type="term" value="C:cytoplasm"/>
    <property type="evidence" value="ECO:0007669"/>
    <property type="project" value="TreeGrafter"/>
</dbReference>
<feature type="binding site" evidence="13">
    <location>
        <position position="274"/>
    </location>
    <ligand>
        <name>beta-D-galactose</name>
        <dbReference type="ChEBI" id="CHEBI:27667"/>
    </ligand>
</feature>
<dbReference type="Pfam" id="PF01263">
    <property type="entry name" value="Aldose_epim"/>
    <property type="match status" value="1"/>
</dbReference>
<evidence type="ECO:0000256" key="3">
    <source>
        <dbReference type="ARBA" id="ARBA00005028"/>
    </source>
</evidence>
<evidence type="ECO:0000256" key="12">
    <source>
        <dbReference type="PIRSR" id="PIRSR005096-1"/>
    </source>
</evidence>
<dbReference type="InterPro" id="IPR014718">
    <property type="entry name" value="GH-type_carb-bd"/>
</dbReference>
<dbReference type="NCBIfam" id="NF008277">
    <property type="entry name" value="PRK11055.1"/>
    <property type="match status" value="1"/>
</dbReference>
<evidence type="ECO:0000256" key="14">
    <source>
        <dbReference type="PIRSR" id="PIRSR005096-3"/>
    </source>
</evidence>
<name>A0A1D8P5A1_9FLAO</name>
<dbReference type="InterPro" id="IPR011013">
    <property type="entry name" value="Gal_mutarotase_sf_dom"/>
</dbReference>
<evidence type="ECO:0000256" key="10">
    <source>
        <dbReference type="ARBA" id="ARBA00023277"/>
    </source>
</evidence>
<dbReference type="Proteomes" id="UP000176050">
    <property type="component" value="Chromosome"/>
</dbReference>
<keyword evidence="8" id="KW-0106">Calcium</keyword>
<evidence type="ECO:0000256" key="2">
    <source>
        <dbReference type="ARBA" id="ARBA00001913"/>
    </source>
</evidence>
<proteinExistence type="inferred from homology"/>
<comment type="similarity">
    <text evidence="4 11">Belongs to the aldose epimerase family.</text>
</comment>
<dbReference type="CDD" id="cd09019">
    <property type="entry name" value="galactose_mutarotase_like"/>
    <property type="match status" value="1"/>
</dbReference>
<dbReference type="InterPro" id="IPR008183">
    <property type="entry name" value="Aldose_1/G6P_1-epimerase"/>
</dbReference>
<dbReference type="EMBL" id="CP017478">
    <property type="protein sequence ID" value="AOW19734.1"/>
    <property type="molecule type" value="Genomic_DNA"/>
</dbReference>
<dbReference type="GO" id="GO:0006006">
    <property type="term" value="P:glucose metabolic process"/>
    <property type="evidence" value="ECO:0007669"/>
    <property type="project" value="TreeGrafter"/>
</dbReference>
<keyword evidence="9 11" id="KW-0413">Isomerase</keyword>
<evidence type="ECO:0000313" key="15">
    <source>
        <dbReference type="EMBL" id="AOW19734.1"/>
    </source>
</evidence>
<feature type="binding site" evidence="14">
    <location>
        <begin position="202"/>
        <end position="204"/>
    </location>
    <ligand>
        <name>beta-D-galactose</name>
        <dbReference type="ChEBI" id="CHEBI:27667"/>
    </ligand>
</feature>
<dbReference type="PIRSF" id="PIRSF005096">
    <property type="entry name" value="GALM"/>
    <property type="match status" value="1"/>
</dbReference>
<protein>
    <recommendedName>
        <fullName evidence="7 11">Aldose 1-epimerase</fullName>
        <ecNumber evidence="6 11">5.1.3.3</ecNumber>
    </recommendedName>
</protein>
<dbReference type="Gene3D" id="2.70.98.10">
    <property type="match status" value="1"/>
</dbReference>
<feature type="active site" description="Proton acceptor" evidence="12">
    <location>
        <position position="342"/>
    </location>
</feature>
<evidence type="ECO:0000313" key="16">
    <source>
        <dbReference type="Proteomes" id="UP000176050"/>
    </source>
</evidence>
<evidence type="ECO:0000256" key="9">
    <source>
        <dbReference type="ARBA" id="ARBA00023235"/>
    </source>
</evidence>
<dbReference type="KEGG" id="lul:LPB138_03130"/>
<gene>
    <name evidence="15" type="ORF">LPB138_03130</name>
</gene>
<reference evidence="15 16" key="1">
    <citation type="submission" date="2016-10" db="EMBL/GenBank/DDBJ databases">
        <title>Lutibacter sp. LPB0138, isolated from marine gastropod.</title>
        <authorList>
            <person name="Kim E."/>
            <person name="Yi H."/>
        </authorList>
    </citation>
    <scope>NUCLEOTIDE SEQUENCE [LARGE SCALE GENOMIC DNA]</scope>
    <source>
        <strain evidence="15 16">LPB0138</strain>
    </source>
</reference>
<evidence type="ECO:0000256" key="6">
    <source>
        <dbReference type="ARBA" id="ARBA00013185"/>
    </source>
</evidence>
<dbReference type="AlphaFoldDB" id="A0A1D8P5A1"/>
<comment type="subunit">
    <text evidence="5">Monomer.</text>
</comment>
<feature type="active site" description="Proton donor" evidence="12">
    <location>
        <position position="202"/>
    </location>
</feature>
<accession>A0A1D8P5A1</accession>
<evidence type="ECO:0000256" key="13">
    <source>
        <dbReference type="PIRSR" id="PIRSR005096-2"/>
    </source>
</evidence>
<dbReference type="GO" id="GO:0004034">
    <property type="term" value="F:aldose 1-epimerase activity"/>
    <property type="evidence" value="ECO:0007669"/>
    <property type="project" value="UniProtKB-EC"/>
</dbReference>
<dbReference type="PANTHER" id="PTHR10091:SF0">
    <property type="entry name" value="GALACTOSE MUTAROTASE"/>
    <property type="match status" value="1"/>
</dbReference>
<evidence type="ECO:0000256" key="1">
    <source>
        <dbReference type="ARBA" id="ARBA00001614"/>
    </source>
</evidence>
<evidence type="ECO:0000256" key="11">
    <source>
        <dbReference type="PIRNR" id="PIRNR005096"/>
    </source>
</evidence>
<keyword evidence="16" id="KW-1185">Reference proteome</keyword>
<dbReference type="PANTHER" id="PTHR10091">
    <property type="entry name" value="ALDOSE-1-EPIMERASE"/>
    <property type="match status" value="1"/>
</dbReference>
<dbReference type="UniPathway" id="UPA00242"/>
<evidence type="ECO:0000256" key="7">
    <source>
        <dbReference type="ARBA" id="ARBA00014165"/>
    </source>
</evidence>
<dbReference type="InterPro" id="IPR015443">
    <property type="entry name" value="Aldose_1-epimerase"/>
</dbReference>
<dbReference type="EC" id="5.1.3.3" evidence="6 11"/>
<evidence type="ECO:0000256" key="4">
    <source>
        <dbReference type="ARBA" id="ARBA00006206"/>
    </source>
</evidence>
<dbReference type="PROSITE" id="PS51257">
    <property type="entry name" value="PROKAR_LIPOPROTEIN"/>
    <property type="match status" value="1"/>
</dbReference>
<dbReference type="InterPro" id="IPR018052">
    <property type="entry name" value="Ald1_epimerase_CS"/>
</dbReference>
<keyword evidence="10 11" id="KW-0119">Carbohydrate metabolism</keyword>
<organism evidence="15 16">
    <name type="scientific">Urechidicola croceus</name>
    <dbReference type="NCBI Taxonomy" id="1850246"/>
    <lineage>
        <taxon>Bacteria</taxon>
        <taxon>Pseudomonadati</taxon>
        <taxon>Bacteroidota</taxon>
        <taxon>Flavobacteriia</taxon>
        <taxon>Flavobacteriales</taxon>
        <taxon>Flavobacteriaceae</taxon>
        <taxon>Urechidicola</taxon>
    </lineage>
</organism>
<dbReference type="RefSeq" id="WP_070235850.1">
    <property type="nucleotide sequence ID" value="NZ_CP017478.1"/>
</dbReference>